<evidence type="ECO:0000256" key="1">
    <source>
        <dbReference type="ARBA" id="ARBA00004328"/>
    </source>
</evidence>
<accession>A0A6J5PN02</accession>
<dbReference type="GO" id="GO:0044423">
    <property type="term" value="C:virion component"/>
    <property type="evidence" value="ECO:0007669"/>
    <property type="project" value="UniProtKB-KW"/>
</dbReference>
<dbReference type="InterPro" id="IPR024455">
    <property type="entry name" value="Phage_capsid"/>
</dbReference>
<dbReference type="SUPFAM" id="SSF56563">
    <property type="entry name" value="Major capsid protein gp5"/>
    <property type="match status" value="1"/>
</dbReference>
<organism evidence="5">
    <name type="scientific">uncultured Caudovirales phage</name>
    <dbReference type="NCBI Taxonomy" id="2100421"/>
    <lineage>
        <taxon>Viruses</taxon>
        <taxon>Duplodnaviria</taxon>
        <taxon>Heunggongvirae</taxon>
        <taxon>Uroviricota</taxon>
        <taxon>Caudoviricetes</taxon>
        <taxon>Peduoviridae</taxon>
        <taxon>Maltschvirus</taxon>
        <taxon>Maltschvirus maltsch</taxon>
    </lineage>
</organism>
<proteinExistence type="predicted"/>
<dbReference type="Gene3D" id="3.30.2320.10">
    <property type="entry name" value="hypothetical protein PF0899 domain"/>
    <property type="match status" value="1"/>
</dbReference>
<evidence type="ECO:0000259" key="4">
    <source>
        <dbReference type="Pfam" id="PF05065"/>
    </source>
</evidence>
<protein>
    <submittedName>
        <fullName evidence="5">Major_cap_HK97, phage major capsid protein, HK97 family</fullName>
    </submittedName>
</protein>
<dbReference type="Pfam" id="PF05065">
    <property type="entry name" value="Phage_capsid"/>
    <property type="match status" value="1"/>
</dbReference>
<name>A0A6J5PN02_9CAUD</name>
<dbReference type="Gene3D" id="3.30.2400.10">
    <property type="entry name" value="Major capsid protein gp5"/>
    <property type="match status" value="1"/>
</dbReference>
<dbReference type="NCBIfam" id="TIGR01554">
    <property type="entry name" value="major_cap_HK97"/>
    <property type="match status" value="1"/>
</dbReference>
<evidence type="ECO:0000256" key="2">
    <source>
        <dbReference type="ARBA" id="ARBA00022844"/>
    </source>
</evidence>
<reference evidence="5" key="1">
    <citation type="submission" date="2020-05" db="EMBL/GenBank/DDBJ databases">
        <authorList>
            <person name="Chiriac C."/>
            <person name="Salcher M."/>
            <person name="Ghai R."/>
            <person name="Kavagutti S V."/>
        </authorList>
    </citation>
    <scope>NUCLEOTIDE SEQUENCE</scope>
</reference>
<gene>
    <name evidence="5" type="ORF">UFOVP950_43</name>
</gene>
<dbReference type="InterPro" id="IPR054612">
    <property type="entry name" value="Phage_capsid-like_C"/>
</dbReference>
<sequence>MDNLELKAQELLDANKAKTIEEAKAIIANAISEATKAADAKLEDAVKSANVRIDEMDKALLEAKSENNRIKMDAQSKAPVSFNQAFATAMDENSDNLEKFKRKEIKQFAMELKTVGDMSLANITDLAAANVQMLPGIIPAAPRKLHIRSLLPTGVMTTSAIHYLQETGSEGSVAAWADNSGTKSQIDYDLTEEVAPSEFIAGYLRITRKALDDISAMRSYLQSRLLEQYLDAEDNQLLNGSGVSPNLGGLITNAEAYSGFRTIQVEKLLDSVAQIESNNHSANGILLSPEQFYALMLTRSTTNEYTLPGGVAVDLVNGQMFISGVPIFKSTAMSDSKYLVGDWSKGAQLFVRENPIVRFFEEDGTNVRENKITVRVEGRVALPIYYTDAFVTGSLNANPS</sequence>
<feature type="coiled-coil region" evidence="3">
    <location>
        <begin position="46"/>
        <end position="73"/>
    </location>
</feature>
<evidence type="ECO:0000256" key="3">
    <source>
        <dbReference type="SAM" id="Coils"/>
    </source>
</evidence>
<comment type="subcellular location">
    <subcellularLocation>
        <location evidence="1">Virion</location>
    </subcellularLocation>
</comment>
<dbReference type="EMBL" id="LR796894">
    <property type="protein sequence ID" value="CAB4173250.1"/>
    <property type="molecule type" value="Genomic_DNA"/>
</dbReference>
<feature type="domain" description="Phage capsid-like C-terminal" evidence="4">
    <location>
        <begin position="133"/>
        <end position="393"/>
    </location>
</feature>
<evidence type="ECO:0000313" key="5">
    <source>
        <dbReference type="EMBL" id="CAB4173250.1"/>
    </source>
</evidence>
<keyword evidence="2" id="KW-0946">Virion</keyword>
<keyword evidence="3" id="KW-0175">Coiled coil</keyword>